<dbReference type="AlphaFoldDB" id="A0A914ZZW9"/>
<protein>
    <submittedName>
        <fullName evidence="3">Uncharacterized protein</fullName>
    </submittedName>
</protein>
<sequence>MTAVNLVAATFSFVQKYILPATSFQQQMNQRSVFAGRRNKKPVSAAWDSSSHESFFSQAQHENSFFNRVDSPESQRSFFTSRKQREPCPVARDEKNSHSFESTQCEEPFSRRLIEQESFFAQGKQEGDGFAEDSFDEEYREEGKVGSATSAGDRHDRWSKKKSLYDAEGAVHECRPTIDKCVWQFRAFRQQIHEHVRQVANSKMDASKRSDRVVRLVLKRVQTDTM</sequence>
<name>A0A914ZZW9_PARUN</name>
<dbReference type="WBParaSite" id="PgE028_g003_t01">
    <property type="protein sequence ID" value="PgE028_g003_t01"/>
    <property type="gene ID" value="PgE028_g003"/>
</dbReference>
<accession>A0A914ZZW9</accession>
<keyword evidence="2" id="KW-1185">Reference proteome</keyword>
<dbReference type="Proteomes" id="UP000887569">
    <property type="component" value="Unplaced"/>
</dbReference>
<organism evidence="2 3">
    <name type="scientific">Parascaris univalens</name>
    <name type="common">Nematode worm</name>
    <dbReference type="NCBI Taxonomy" id="6257"/>
    <lineage>
        <taxon>Eukaryota</taxon>
        <taxon>Metazoa</taxon>
        <taxon>Ecdysozoa</taxon>
        <taxon>Nematoda</taxon>
        <taxon>Chromadorea</taxon>
        <taxon>Rhabditida</taxon>
        <taxon>Spirurina</taxon>
        <taxon>Ascaridomorpha</taxon>
        <taxon>Ascaridoidea</taxon>
        <taxon>Ascarididae</taxon>
        <taxon>Parascaris</taxon>
    </lineage>
</organism>
<evidence type="ECO:0000256" key="1">
    <source>
        <dbReference type="SAM" id="MobiDB-lite"/>
    </source>
</evidence>
<proteinExistence type="predicted"/>
<feature type="compositionally biased region" description="Basic and acidic residues" evidence="1">
    <location>
        <begin position="83"/>
        <end position="98"/>
    </location>
</feature>
<feature type="region of interest" description="Disordered" evidence="1">
    <location>
        <begin position="79"/>
        <end position="102"/>
    </location>
</feature>
<evidence type="ECO:0000313" key="2">
    <source>
        <dbReference type="Proteomes" id="UP000887569"/>
    </source>
</evidence>
<evidence type="ECO:0000313" key="3">
    <source>
        <dbReference type="WBParaSite" id="PgE028_g003_t01"/>
    </source>
</evidence>
<reference evidence="3" key="1">
    <citation type="submission" date="2022-11" db="UniProtKB">
        <authorList>
            <consortium name="WormBaseParasite"/>
        </authorList>
    </citation>
    <scope>IDENTIFICATION</scope>
</reference>